<dbReference type="Pfam" id="PF00672">
    <property type="entry name" value="HAMP"/>
    <property type="match status" value="1"/>
</dbReference>
<evidence type="ECO:0000256" key="5">
    <source>
        <dbReference type="ARBA" id="ARBA00022553"/>
    </source>
</evidence>
<dbReference type="CDD" id="cd06225">
    <property type="entry name" value="HAMP"/>
    <property type="match status" value="1"/>
</dbReference>
<keyword evidence="7 14" id="KW-0812">Transmembrane</keyword>
<keyword evidence="11 14" id="KW-1133">Transmembrane helix</keyword>
<evidence type="ECO:0000256" key="13">
    <source>
        <dbReference type="ARBA" id="ARBA00023136"/>
    </source>
</evidence>
<keyword evidence="8" id="KW-0547">Nucleotide-binding</keyword>
<feature type="transmembrane region" description="Helical" evidence="14">
    <location>
        <begin position="12"/>
        <end position="33"/>
    </location>
</feature>
<dbReference type="EC" id="2.7.13.3" evidence="3"/>
<evidence type="ECO:0000256" key="14">
    <source>
        <dbReference type="SAM" id="Phobius"/>
    </source>
</evidence>
<dbReference type="GO" id="GO:0000155">
    <property type="term" value="F:phosphorelay sensor kinase activity"/>
    <property type="evidence" value="ECO:0007669"/>
    <property type="project" value="InterPro"/>
</dbReference>
<evidence type="ECO:0000256" key="11">
    <source>
        <dbReference type="ARBA" id="ARBA00022989"/>
    </source>
</evidence>
<keyword evidence="10" id="KW-0067">ATP-binding</keyword>
<dbReference type="Gene3D" id="1.10.8.500">
    <property type="entry name" value="HAMP domain in histidine kinase"/>
    <property type="match status" value="1"/>
</dbReference>
<evidence type="ECO:0000256" key="1">
    <source>
        <dbReference type="ARBA" id="ARBA00000085"/>
    </source>
</evidence>
<evidence type="ECO:0000256" key="3">
    <source>
        <dbReference type="ARBA" id="ARBA00012438"/>
    </source>
</evidence>
<dbReference type="PROSITE" id="PS50885">
    <property type="entry name" value="HAMP"/>
    <property type="match status" value="1"/>
</dbReference>
<evidence type="ECO:0000313" key="16">
    <source>
        <dbReference type="EMBL" id="HIT94799.1"/>
    </source>
</evidence>
<proteinExistence type="predicted"/>
<dbReference type="EMBL" id="DVLW01000174">
    <property type="protein sequence ID" value="HIT94799.1"/>
    <property type="molecule type" value="Genomic_DNA"/>
</dbReference>
<dbReference type="SUPFAM" id="SSF47384">
    <property type="entry name" value="Homodimeric domain of signal transducing histidine kinase"/>
    <property type="match status" value="1"/>
</dbReference>
<evidence type="ECO:0000256" key="2">
    <source>
        <dbReference type="ARBA" id="ARBA00004651"/>
    </source>
</evidence>
<evidence type="ECO:0000256" key="7">
    <source>
        <dbReference type="ARBA" id="ARBA00022692"/>
    </source>
</evidence>
<evidence type="ECO:0000313" key="17">
    <source>
        <dbReference type="Proteomes" id="UP000824160"/>
    </source>
</evidence>
<keyword evidence="4" id="KW-1003">Cell membrane</keyword>
<dbReference type="InterPro" id="IPR036097">
    <property type="entry name" value="HisK_dim/P_sf"/>
</dbReference>
<feature type="non-terminal residue" evidence="16">
    <location>
        <position position="302"/>
    </location>
</feature>
<comment type="catalytic activity">
    <reaction evidence="1">
        <text>ATP + protein L-histidine = ADP + protein N-phospho-L-histidine.</text>
        <dbReference type="EC" id="2.7.13.3"/>
    </reaction>
</comment>
<reference evidence="16" key="1">
    <citation type="submission" date="2020-10" db="EMBL/GenBank/DDBJ databases">
        <authorList>
            <person name="Gilroy R."/>
        </authorList>
    </citation>
    <scope>NUCLEOTIDE SEQUENCE</scope>
    <source>
        <strain evidence="16">ChiBcec7-5410</strain>
    </source>
</reference>
<gene>
    <name evidence="16" type="ORF">IAC43_06405</name>
</gene>
<dbReference type="InterPro" id="IPR003661">
    <property type="entry name" value="HisK_dim/P_dom"/>
</dbReference>
<dbReference type="Proteomes" id="UP000824160">
    <property type="component" value="Unassembled WGS sequence"/>
</dbReference>
<dbReference type="InterPro" id="IPR050398">
    <property type="entry name" value="HssS/ArlS-like"/>
</dbReference>
<comment type="subcellular location">
    <subcellularLocation>
        <location evidence="2">Cell membrane</location>
        <topology evidence="2">Multi-pass membrane protein</topology>
    </subcellularLocation>
</comment>
<keyword evidence="5" id="KW-0597">Phosphoprotein</keyword>
<feature type="transmembrane region" description="Helical" evidence="14">
    <location>
        <begin position="164"/>
        <end position="191"/>
    </location>
</feature>
<dbReference type="GO" id="GO:0005524">
    <property type="term" value="F:ATP binding"/>
    <property type="evidence" value="ECO:0007669"/>
    <property type="project" value="UniProtKB-KW"/>
</dbReference>
<evidence type="ECO:0000256" key="9">
    <source>
        <dbReference type="ARBA" id="ARBA00022777"/>
    </source>
</evidence>
<comment type="caution">
    <text evidence="16">The sequence shown here is derived from an EMBL/GenBank/DDBJ whole genome shotgun (WGS) entry which is preliminary data.</text>
</comment>
<dbReference type="SUPFAM" id="SSF158472">
    <property type="entry name" value="HAMP domain-like"/>
    <property type="match status" value="1"/>
</dbReference>
<sequence>MRIKGIAQKWLLNSFGIVLVILIIVITSSGIMLREYYYGAVHQLLLARSDFVYSMLERFEQGSATGSVDGDLREYVVSYADKGIIELMALDSSGVAKLTSSGFTYPSGTAPDYQLALDSESGIGWWTGQLNGQKIMAVCRLVPVLNSSYSAFRFVVSLEMVDRIILSLMLLVSGLGFLVLTGVYLMGIAFARSLVRPIRELGAAARKIAGGDFKTRISRDENDELGELCDTVNSMADELETAERLKNDFISSVSHELRTPLTAIQGWAETLRDVGHTGSISPDEQQLMEKGMRVILDETSRL</sequence>
<keyword evidence="13 14" id="KW-0472">Membrane</keyword>
<dbReference type="SMART" id="SM00304">
    <property type="entry name" value="HAMP"/>
    <property type="match status" value="1"/>
</dbReference>
<dbReference type="InterPro" id="IPR003660">
    <property type="entry name" value="HAMP_dom"/>
</dbReference>
<accession>A0A9D1H8Q8</accession>
<dbReference type="Pfam" id="PF00512">
    <property type="entry name" value="HisKA"/>
    <property type="match status" value="1"/>
</dbReference>
<evidence type="ECO:0000256" key="12">
    <source>
        <dbReference type="ARBA" id="ARBA00023012"/>
    </source>
</evidence>
<evidence type="ECO:0000259" key="15">
    <source>
        <dbReference type="PROSITE" id="PS50885"/>
    </source>
</evidence>
<keyword evidence="12" id="KW-0902">Two-component regulatory system</keyword>
<dbReference type="AlphaFoldDB" id="A0A9D1H8Q8"/>
<organism evidence="16 17">
    <name type="scientific">Candidatus Faecivivens stercoripullorum</name>
    <dbReference type="NCBI Taxonomy" id="2840805"/>
    <lineage>
        <taxon>Bacteria</taxon>
        <taxon>Bacillati</taxon>
        <taxon>Bacillota</taxon>
        <taxon>Clostridia</taxon>
        <taxon>Eubacteriales</taxon>
        <taxon>Oscillospiraceae</taxon>
        <taxon>Oscillospiraceae incertae sedis</taxon>
        <taxon>Candidatus Faecivivens</taxon>
    </lineage>
</organism>
<feature type="domain" description="HAMP" evidence="15">
    <location>
        <begin position="192"/>
        <end position="244"/>
    </location>
</feature>
<dbReference type="PANTHER" id="PTHR45528:SF1">
    <property type="entry name" value="SENSOR HISTIDINE KINASE CPXA"/>
    <property type="match status" value="1"/>
</dbReference>
<dbReference type="SMART" id="SM00388">
    <property type="entry name" value="HisKA"/>
    <property type="match status" value="1"/>
</dbReference>
<dbReference type="CDD" id="cd00082">
    <property type="entry name" value="HisKA"/>
    <property type="match status" value="1"/>
</dbReference>
<dbReference type="PANTHER" id="PTHR45528">
    <property type="entry name" value="SENSOR HISTIDINE KINASE CPXA"/>
    <property type="match status" value="1"/>
</dbReference>
<evidence type="ECO:0000256" key="8">
    <source>
        <dbReference type="ARBA" id="ARBA00022741"/>
    </source>
</evidence>
<keyword evidence="9" id="KW-0418">Kinase</keyword>
<protein>
    <recommendedName>
        <fullName evidence="3">histidine kinase</fullName>
        <ecNumber evidence="3">2.7.13.3</ecNumber>
    </recommendedName>
</protein>
<reference evidence="16" key="2">
    <citation type="journal article" date="2021" name="PeerJ">
        <title>Extensive microbial diversity within the chicken gut microbiome revealed by metagenomics and culture.</title>
        <authorList>
            <person name="Gilroy R."/>
            <person name="Ravi A."/>
            <person name="Getino M."/>
            <person name="Pursley I."/>
            <person name="Horton D.L."/>
            <person name="Alikhan N.F."/>
            <person name="Baker D."/>
            <person name="Gharbi K."/>
            <person name="Hall N."/>
            <person name="Watson M."/>
            <person name="Adriaenssens E.M."/>
            <person name="Foster-Nyarko E."/>
            <person name="Jarju S."/>
            <person name="Secka A."/>
            <person name="Antonio M."/>
            <person name="Oren A."/>
            <person name="Chaudhuri R.R."/>
            <person name="La Ragione R."/>
            <person name="Hildebrand F."/>
            <person name="Pallen M.J."/>
        </authorList>
    </citation>
    <scope>NUCLEOTIDE SEQUENCE</scope>
    <source>
        <strain evidence="16">ChiBcec7-5410</strain>
    </source>
</reference>
<keyword evidence="6" id="KW-0808">Transferase</keyword>
<name>A0A9D1H8Q8_9FIRM</name>
<evidence type="ECO:0000256" key="10">
    <source>
        <dbReference type="ARBA" id="ARBA00022840"/>
    </source>
</evidence>
<evidence type="ECO:0000256" key="4">
    <source>
        <dbReference type="ARBA" id="ARBA00022475"/>
    </source>
</evidence>
<evidence type="ECO:0000256" key="6">
    <source>
        <dbReference type="ARBA" id="ARBA00022679"/>
    </source>
</evidence>
<dbReference type="GO" id="GO:0005886">
    <property type="term" value="C:plasma membrane"/>
    <property type="evidence" value="ECO:0007669"/>
    <property type="project" value="UniProtKB-SubCell"/>
</dbReference>
<dbReference type="Gene3D" id="1.10.287.130">
    <property type="match status" value="1"/>
</dbReference>